<protein>
    <recommendedName>
        <fullName evidence="8">MULE transposase domain-containing protein</fullName>
    </recommendedName>
</protein>
<keyword evidence="2" id="KW-0863">Zinc-finger</keyword>
<keyword evidence="1" id="KW-0479">Metal-binding</keyword>
<evidence type="ECO:0000259" key="4">
    <source>
        <dbReference type="Pfam" id="PF04500"/>
    </source>
</evidence>
<dbReference type="InterPro" id="IPR018289">
    <property type="entry name" value="MULE_transposase_dom"/>
</dbReference>
<dbReference type="Gene3D" id="2.20.25.240">
    <property type="match status" value="1"/>
</dbReference>
<dbReference type="GO" id="GO:0008270">
    <property type="term" value="F:zinc ion binding"/>
    <property type="evidence" value="ECO:0007669"/>
    <property type="project" value="UniProtKB-KW"/>
</dbReference>
<evidence type="ECO:0000313" key="6">
    <source>
        <dbReference type="EMBL" id="KAL0829068.1"/>
    </source>
</evidence>
<keyword evidence="3" id="KW-0862">Zinc</keyword>
<proteinExistence type="predicted"/>
<evidence type="ECO:0008006" key="8">
    <source>
        <dbReference type="Google" id="ProtNLM"/>
    </source>
</evidence>
<evidence type="ECO:0000259" key="5">
    <source>
        <dbReference type="Pfam" id="PF10551"/>
    </source>
</evidence>
<gene>
    <name evidence="6" type="ORF">ABMA28_003932</name>
</gene>
<name>A0ABD0STI6_LOXSC</name>
<organism evidence="6 7">
    <name type="scientific">Loxostege sticticalis</name>
    <name type="common">Beet webworm moth</name>
    <dbReference type="NCBI Taxonomy" id="481309"/>
    <lineage>
        <taxon>Eukaryota</taxon>
        <taxon>Metazoa</taxon>
        <taxon>Ecdysozoa</taxon>
        <taxon>Arthropoda</taxon>
        <taxon>Hexapoda</taxon>
        <taxon>Insecta</taxon>
        <taxon>Pterygota</taxon>
        <taxon>Neoptera</taxon>
        <taxon>Endopterygota</taxon>
        <taxon>Lepidoptera</taxon>
        <taxon>Glossata</taxon>
        <taxon>Ditrysia</taxon>
        <taxon>Pyraloidea</taxon>
        <taxon>Crambidae</taxon>
        <taxon>Pyraustinae</taxon>
        <taxon>Loxostege</taxon>
    </lineage>
</organism>
<dbReference type="Pfam" id="PF10551">
    <property type="entry name" value="MULE"/>
    <property type="match status" value="1"/>
</dbReference>
<feature type="domain" description="MULE transposase" evidence="5">
    <location>
        <begin position="187"/>
        <end position="279"/>
    </location>
</feature>
<dbReference type="Proteomes" id="UP001549921">
    <property type="component" value="Unassembled WGS sequence"/>
</dbReference>
<dbReference type="Pfam" id="PF04500">
    <property type="entry name" value="FLYWCH"/>
    <property type="match status" value="1"/>
</dbReference>
<dbReference type="InterPro" id="IPR007588">
    <property type="entry name" value="Znf_FLYWCH"/>
</dbReference>
<feature type="domain" description="FLYWCH-type" evidence="4">
    <location>
        <begin position="9"/>
        <end position="60"/>
    </location>
</feature>
<reference evidence="6 7" key="1">
    <citation type="submission" date="2024-06" db="EMBL/GenBank/DDBJ databases">
        <title>A chromosome-level genome assembly of beet webworm, Loxostege sticticalis.</title>
        <authorList>
            <person name="Zhang Y."/>
        </authorList>
    </citation>
    <scope>NUCLEOTIDE SEQUENCE [LARGE SCALE GENOMIC DNA]</scope>
    <source>
        <strain evidence="6">AQ028</strain>
        <tissue evidence="6">Male pupae</tissue>
    </source>
</reference>
<evidence type="ECO:0000256" key="3">
    <source>
        <dbReference type="ARBA" id="ARBA00022833"/>
    </source>
</evidence>
<dbReference type="EMBL" id="JBEDNZ010000015">
    <property type="protein sequence ID" value="KAL0829068.1"/>
    <property type="molecule type" value="Genomic_DNA"/>
</dbReference>
<evidence type="ECO:0000256" key="1">
    <source>
        <dbReference type="ARBA" id="ARBA00022723"/>
    </source>
</evidence>
<dbReference type="AlphaFoldDB" id="A0ABD0STI6"/>
<comment type="caution">
    <text evidence="6">The sequence shown here is derived from an EMBL/GenBank/DDBJ whole genome shotgun (WGS) entry which is preliminary data.</text>
</comment>
<evidence type="ECO:0000256" key="2">
    <source>
        <dbReference type="ARBA" id="ARBA00022771"/>
    </source>
</evidence>
<evidence type="ECO:0000313" key="7">
    <source>
        <dbReference type="Proteomes" id="UP001549921"/>
    </source>
</evidence>
<sequence length="439" mass="51183">MENNVKIIKRKKGNVLLFKNHQYYKHTAYKNESSLWNCSLKRKNQCKGSVTINKELIVIKGISHTCPDIISNELTESLDNLKSEAQTSDRPITQLYEEAKESWLDKGNNILTPFPEFNSVKHRLYTARNEYAGVSKMNFKIFYEVQVPLQHRNLVLAEYYNEDTTILVFCMEEDRAKIEQTKEIFGDATFNCSPPPFLQLFTIHAELGSTASTTNTKPIIYALLSDKKTETYTALFNILKSQFPNWEPIKYHCDFELGAINSIYKVFPNIEIKACYYHWQQAMWRMGKKIFGIKKSKPQARVVALCSVLPLLPNERLLEGWEYIKSRCNTENIKIQKFLNYLQRFWLKNDIVKTLSVFGERHRTNNVSESWHSKLTLKKKFTNIMRLLNALIKLAKNKKNSPIRTRTKIAIENDEFITETLMELISGEISVGYALEMLR</sequence>
<accession>A0ABD0STI6</accession>